<protein>
    <submittedName>
        <fullName evidence="2">Uncharacterized protein</fullName>
    </submittedName>
</protein>
<accession>A0A834WV52</accession>
<gene>
    <name evidence="2" type="ORF">G2W53_015394</name>
</gene>
<feature type="compositionally biased region" description="Basic and acidic residues" evidence="1">
    <location>
        <begin position="201"/>
        <end position="226"/>
    </location>
</feature>
<dbReference type="AlphaFoldDB" id="A0A834WV52"/>
<feature type="compositionally biased region" description="Polar residues" evidence="1">
    <location>
        <begin position="227"/>
        <end position="239"/>
    </location>
</feature>
<name>A0A834WV52_9FABA</name>
<proteinExistence type="predicted"/>
<comment type="caution">
    <text evidence="2">The sequence shown here is derived from an EMBL/GenBank/DDBJ whole genome shotgun (WGS) entry which is preliminary data.</text>
</comment>
<evidence type="ECO:0000313" key="2">
    <source>
        <dbReference type="EMBL" id="KAF7833061.1"/>
    </source>
</evidence>
<feature type="region of interest" description="Disordered" evidence="1">
    <location>
        <begin position="196"/>
        <end position="239"/>
    </location>
</feature>
<evidence type="ECO:0000313" key="3">
    <source>
        <dbReference type="Proteomes" id="UP000634136"/>
    </source>
</evidence>
<feature type="region of interest" description="Disordered" evidence="1">
    <location>
        <begin position="31"/>
        <end position="53"/>
    </location>
</feature>
<dbReference type="EMBL" id="JAAIUW010000005">
    <property type="protein sequence ID" value="KAF7833061.1"/>
    <property type="molecule type" value="Genomic_DNA"/>
</dbReference>
<feature type="region of interest" description="Disordered" evidence="1">
    <location>
        <begin position="104"/>
        <end position="134"/>
    </location>
</feature>
<organism evidence="2 3">
    <name type="scientific">Senna tora</name>
    <dbReference type="NCBI Taxonomy" id="362788"/>
    <lineage>
        <taxon>Eukaryota</taxon>
        <taxon>Viridiplantae</taxon>
        <taxon>Streptophyta</taxon>
        <taxon>Embryophyta</taxon>
        <taxon>Tracheophyta</taxon>
        <taxon>Spermatophyta</taxon>
        <taxon>Magnoliopsida</taxon>
        <taxon>eudicotyledons</taxon>
        <taxon>Gunneridae</taxon>
        <taxon>Pentapetalae</taxon>
        <taxon>rosids</taxon>
        <taxon>fabids</taxon>
        <taxon>Fabales</taxon>
        <taxon>Fabaceae</taxon>
        <taxon>Caesalpinioideae</taxon>
        <taxon>Cassia clade</taxon>
        <taxon>Senna</taxon>
    </lineage>
</organism>
<evidence type="ECO:0000256" key="1">
    <source>
        <dbReference type="SAM" id="MobiDB-lite"/>
    </source>
</evidence>
<reference evidence="2" key="1">
    <citation type="submission" date="2020-09" db="EMBL/GenBank/DDBJ databases">
        <title>Genome-Enabled Discovery of Anthraquinone Biosynthesis in Senna tora.</title>
        <authorList>
            <person name="Kang S.-H."/>
            <person name="Pandey R.P."/>
            <person name="Lee C.-M."/>
            <person name="Sim J.-S."/>
            <person name="Jeong J.-T."/>
            <person name="Choi B.-S."/>
            <person name="Jung M."/>
            <person name="Ginzburg D."/>
            <person name="Zhao K."/>
            <person name="Won S.Y."/>
            <person name="Oh T.-J."/>
            <person name="Yu Y."/>
            <person name="Kim N.-H."/>
            <person name="Lee O.R."/>
            <person name="Lee T.-H."/>
            <person name="Bashyal P."/>
            <person name="Kim T.-S."/>
            <person name="Lee W.-H."/>
            <person name="Kawkins C."/>
            <person name="Kim C.-K."/>
            <person name="Kim J.S."/>
            <person name="Ahn B.O."/>
            <person name="Rhee S.Y."/>
            <person name="Sohng J.K."/>
        </authorList>
    </citation>
    <scope>NUCLEOTIDE SEQUENCE</scope>
    <source>
        <tissue evidence="2">Leaf</tissue>
    </source>
</reference>
<dbReference type="Proteomes" id="UP000634136">
    <property type="component" value="Unassembled WGS sequence"/>
</dbReference>
<sequence>MIIISLSPCADKRKKARFIEKHSLICKRRSNHTHKGCQKKERNAKTPTKRAKKPVLGQVAMRMGESPTKSPNSTLEFGIRNDRSCSLYGQRLCCRIPSRQPKLLSTPVRNGATSSKHNRRTNVEPPYFQRPTYSLSQPLNTQIPGLEDSMAIHSAKTAFMGNPFYYSLAIDKPKTIADLVVDKFVKKEKAYFAKKGQRFPVDNKEESNKRKDDSQRGEDWKRERRGPSSSKFPSYTTLF</sequence>
<keyword evidence="3" id="KW-1185">Reference proteome</keyword>